<name>A0A1X6N7E9_9APHY</name>
<keyword evidence="11" id="KW-1185">Reference proteome</keyword>
<dbReference type="Gene3D" id="3.30.200.20">
    <property type="entry name" value="Phosphorylase Kinase, domain 1"/>
    <property type="match status" value="1"/>
</dbReference>
<comment type="catalytic activity">
    <reaction evidence="8">
        <text>L-seryl-[protein] + ATP = O-phospho-L-seryl-[protein] + ADP + H(+)</text>
        <dbReference type="Rhea" id="RHEA:17989"/>
        <dbReference type="Rhea" id="RHEA-COMP:9863"/>
        <dbReference type="Rhea" id="RHEA-COMP:11604"/>
        <dbReference type="ChEBI" id="CHEBI:15378"/>
        <dbReference type="ChEBI" id="CHEBI:29999"/>
        <dbReference type="ChEBI" id="CHEBI:30616"/>
        <dbReference type="ChEBI" id="CHEBI:83421"/>
        <dbReference type="ChEBI" id="CHEBI:456216"/>
        <dbReference type="EC" id="2.7.11.1"/>
    </reaction>
</comment>
<evidence type="ECO:0000256" key="1">
    <source>
        <dbReference type="ARBA" id="ARBA00012513"/>
    </source>
</evidence>
<dbReference type="STRING" id="670580.A0A1X6N7E9"/>
<evidence type="ECO:0000256" key="7">
    <source>
        <dbReference type="ARBA" id="ARBA00047899"/>
    </source>
</evidence>
<dbReference type="OrthoDB" id="5979581at2759"/>
<dbReference type="EC" id="2.7.11.1" evidence="1"/>
<keyword evidence="5" id="KW-0418">Kinase</keyword>
<gene>
    <name evidence="10" type="ORF">POSPLADRAFT_1045571</name>
</gene>
<dbReference type="GO" id="GO:0004674">
    <property type="term" value="F:protein serine/threonine kinase activity"/>
    <property type="evidence" value="ECO:0007669"/>
    <property type="project" value="UniProtKB-KW"/>
</dbReference>
<dbReference type="InterPro" id="IPR011009">
    <property type="entry name" value="Kinase-like_dom_sf"/>
</dbReference>
<dbReference type="GO" id="GO:0005524">
    <property type="term" value="F:ATP binding"/>
    <property type="evidence" value="ECO:0007669"/>
    <property type="project" value="UniProtKB-KW"/>
</dbReference>
<evidence type="ECO:0000256" key="6">
    <source>
        <dbReference type="ARBA" id="ARBA00022840"/>
    </source>
</evidence>
<proteinExistence type="predicted"/>
<dbReference type="EMBL" id="KZ110594">
    <property type="protein sequence ID" value="OSX64558.1"/>
    <property type="molecule type" value="Genomic_DNA"/>
</dbReference>
<evidence type="ECO:0000256" key="8">
    <source>
        <dbReference type="ARBA" id="ARBA00048679"/>
    </source>
</evidence>
<organism evidence="10 11">
    <name type="scientific">Postia placenta MAD-698-R-SB12</name>
    <dbReference type="NCBI Taxonomy" id="670580"/>
    <lineage>
        <taxon>Eukaryota</taxon>
        <taxon>Fungi</taxon>
        <taxon>Dikarya</taxon>
        <taxon>Basidiomycota</taxon>
        <taxon>Agaricomycotina</taxon>
        <taxon>Agaricomycetes</taxon>
        <taxon>Polyporales</taxon>
        <taxon>Adustoporiaceae</taxon>
        <taxon>Rhodonia</taxon>
    </lineage>
</organism>
<evidence type="ECO:0000259" key="9">
    <source>
        <dbReference type="PROSITE" id="PS50011"/>
    </source>
</evidence>
<evidence type="ECO:0000256" key="2">
    <source>
        <dbReference type="ARBA" id="ARBA00022527"/>
    </source>
</evidence>
<protein>
    <recommendedName>
        <fullName evidence="1">non-specific serine/threonine protein kinase</fullName>
        <ecNumber evidence="1">2.7.11.1</ecNumber>
    </recommendedName>
</protein>
<keyword evidence="3" id="KW-0808">Transferase</keyword>
<dbReference type="PANTHER" id="PTHR47634:SF9">
    <property type="entry name" value="PROTEIN KINASE DOMAIN-CONTAINING PROTEIN-RELATED"/>
    <property type="match status" value="1"/>
</dbReference>
<keyword evidence="4" id="KW-0547">Nucleotide-binding</keyword>
<accession>A0A1X6N7E9</accession>
<evidence type="ECO:0000256" key="4">
    <source>
        <dbReference type="ARBA" id="ARBA00022741"/>
    </source>
</evidence>
<dbReference type="GO" id="GO:0050684">
    <property type="term" value="P:regulation of mRNA processing"/>
    <property type="evidence" value="ECO:0007669"/>
    <property type="project" value="TreeGrafter"/>
</dbReference>
<dbReference type="Gene3D" id="1.10.510.10">
    <property type="entry name" value="Transferase(Phosphotransferase) domain 1"/>
    <property type="match status" value="3"/>
</dbReference>
<evidence type="ECO:0000256" key="3">
    <source>
        <dbReference type="ARBA" id="ARBA00022679"/>
    </source>
</evidence>
<dbReference type="RefSeq" id="XP_024341352.1">
    <property type="nucleotide sequence ID" value="XM_024478799.1"/>
</dbReference>
<keyword evidence="2" id="KW-0723">Serine/threonine-protein kinase</keyword>
<dbReference type="AlphaFoldDB" id="A0A1X6N7E9"/>
<keyword evidence="6" id="KW-0067">ATP-binding</keyword>
<dbReference type="InterPro" id="IPR000719">
    <property type="entry name" value="Prot_kinase_dom"/>
</dbReference>
<evidence type="ECO:0000313" key="10">
    <source>
        <dbReference type="EMBL" id="OSX64558.1"/>
    </source>
</evidence>
<dbReference type="SUPFAM" id="SSF56112">
    <property type="entry name" value="Protein kinase-like (PK-like)"/>
    <property type="match status" value="1"/>
</dbReference>
<evidence type="ECO:0000313" key="11">
    <source>
        <dbReference type="Proteomes" id="UP000194127"/>
    </source>
</evidence>
<dbReference type="GO" id="GO:0000245">
    <property type="term" value="P:spliceosomal complex assembly"/>
    <property type="evidence" value="ECO:0007669"/>
    <property type="project" value="TreeGrafter"/>
</dbReference>
<dbReference type="Proteomes" id="UP000194127">
    <property type="component" value="Unassembled WGS sequence"/>
</dbReference>
<dbReference type="SMART" id="SM00220">
    <property type="entry name" value="S_TKc"/>
    <property type="match status" value="1"/>
</dbReference>
<comment type="catalytic activity">
    <reaction evidence="7">
        <text>L-threonyl-[protein] + ATP = O-phospho-L-threonyl-[protein] + ADP + H(+)</text>
        <dbReference type="Rhea" id="RHEA:46608"/>
        <dbReference type="Rhea" id="RHEA-COMP:11060"/>
        <dbReference type="Rhea" id="RHEA-COMP:11605"/>
        <dbReference type="ChEBI" id="CHEBI:15378"/>
        <dbReference type="ChEBI" id="CHEBI:30013"/>
        <dbReference type="ChEBI" id="CHEBI:30616"/>
        <dbReference type="ChEBI" id="CHEBI:61977"/>
        <dbReference type="ChEBI" id="CHEBI:456216"/>
        <dbReference type="EC" id="2.7.11.1"/>
    </reaction>
</comment>
<dbReference type="PANTHER" id="PTHR47634">
    <property type="entry name" value="PROTEIN KINASE DOMAIN-CONTAINING PROTEIN-RELATED"/>
    <property type="match status" value="1"/>
</dbReference>
<evidence type="ECO:0000256" key="5">
    <source>
        <dbReference type="ARBA" id="ARBA00022777"/>
    </source>
</evidence>
<reference evidence="10 11" key="1">
    <citation type="submission" date="2017-04" db="EMBL/GenBank/DDBJ databases">
        <title>Genome Sequence of the Model Brown-Rot Fungus Postia placenta SB12.</title>
        <authorList>
            <consortium name="DOE Joint Genome Institute"/>
            <person name="Gaskell J."/>
            <person name="Kersten P."/>
            <person name="Larrondo L.F."/>
            <person name="Canessa P."/>
            <person name="Martinez D."/>
            <person name="Hibbett D."/>
            <person name="Schmoll M."/>
            <person name="Kubicek C.P."/>
            <person name="Martinez A.T."/>
            <person name="Yadav J."/>
            <person name="Master E."/>
            <person name="Magnuson J.K."/>
            <person name="James T."/>
            <person name="Yaver D."/>
            <person name="Berka R."/>
            <person name="Labutti K."/>
            <person name="Lipzen A."/>
            <person name="Aerts A."/>
            <person name="Barry K."/>
            <person name="Henrissat B."/>
            <person name="Blanchette R."/>
            <person name="Grigoriev I."/>
            <person name="Cullen D."/>
        </authorList>
    </citation>
    <scope>NUCLEOTIDE SEQUENCE [LARGE SCALE GENOMIC DNA]</scope>
    <source>
        <strain evidence="10 11">MAD-698-R-SB12</strain>
    </source>
</reference>
<dbReference type="PROSITE" id="PS50011">
    <property type="entry name" value="PROTEIN_KINASE_DOM"/>
    <property type="match status" value="1"/>
</dbReference>
<dbReference type="GeneID" id="36323749"/>
<dbReference type="InterPro" id="IPR051334">
    <property type="entry name" value="SRPK"/>
</dbReference>
<sequence length="364" mass="41428">MSYEPPSSRLKALQGSVSGFPEEDLRQGGRNNAGYFSVRLEQTLDKGRYCIVRKLGYGQYSSVWLARDKGEDRFVSLKILTCEATKALSGTLPLSDELGLLQKIADGDQGHPGFRHNIKYYGSFEFLGPYGKHCCVITEVLGYSLEYVRRLNPSGDRRVQTNTVKRVVKQIVRLPGSDTRAVDEPFNVLSCGTEINPAVVPIVWQMLPLSTEPSIREDRLEAVVSHVGHSHERDRHFQEVIQPAALRASEVILGYRWDSPADIWNLGCIEDHLVRMTEALDTRFDVEFLSKCIHRDQFFTADGSFAHFDAHKEPTWTIRRLLETFSLEQDEVEIVEAERFILRCLRLVPERATAKDLANDTWLE</sequence>
<feature type="domain" description="Protein kinase" evidence="9">
    <location>
        <begin position="49"/>
        <end position="363"/>
    </location>
</feature>